<dbReference type="SUPFAM" id="SSF52777">
    <property type="entry name" value="CoA-dependent acyltransferases"/>
    <property type="match status" value="1"/>
</dbReference>
<dbReference type="InterPro" id="IPR001707">
    <property type="entry name" value="Cmp_AcTrfase"/>
</dbReference>
<dbReference type="SMART" id="SM01059">
    <property type="entry name" value="CAT"/>
    <property type="match status" value="1"/>
</dbReference>
<dbReference type="PIRSF" id="PIRSF000440">
    <property type="entry name" value="CAT"/>
    <property type="match status" value="1"/>
</dbReference>
<comment type="caution">
    <text evidence="1">The sequence shown here is derived from an EMBL/GenBank/DDBJ whole genome shotgun (WGS) entry which is preliminary data.</text>
</comment>
<organism evidence="1 2">
    <name type="scientific">Pedobacter gandavensis</name>
    <dbReference type="NCBI Taxonomy" id="2679963"/>
    <lineage>
        <taxon>Bacteria</taxon>
        <taxon>Pseudomonadati</taxon>
        <taxon>Bacteroidota</taxon>
        <taxon>Sphingobacteriia</taxon>
        <taxon>Sphingobacteriales</taxon>
        <taxon>Sphingobacteriaceae</taxon>
        <taxon>Pedobacter</taxon>
    </lineage>
</organism>
<dbReference type="PANTHER" id="PTHR38474:SF1">
    <property type="entry name" value="SLR0299 PROTEIN"/>
    <property type="match status" value="1"/>
</dbReference>
<dbReference type="InterPro" id="IPR023213">
    <property type="entry name" value="CAT-like_dom_sf"/>
</dbReference>
<name>A0ABR6EVV8_9SPHI</name>
<dbReference type="PANTHER" id="PTHR38474">
    <property type="entry name" value="SLR0299 PROTEIN"/>
    <property type="match status" value="1"/>
</dbReference>
<evidence type="ECO:0000313" key="1">
    <source>
        <dbReference type="EMBL" id="MBB2149347.1"/>
    </source>
</evidence>
<gene>
    <name evidence="1" type="ORF">GM920_10555</name>
</gene>
<reference evidence="1 2" key="1">
    <citation type="submission" date="2019-11" db="EMBL/GenBank/DDBJ databases">
        <title>Description of Pedobacter sp. LMG 31462T.</title>
        <authorList>
            <person name="Carlier A."/>
            <person name="Qi S."/>
            <person name="Vandamme P."/>
        </authorList>
    </citation>
    <scope>NUCLEOTIDE SEQUENCE [LARGE SCALE GENOMIC DNA]</scope>
    <source>
        <strain evidence="1 2">LMG 31462</strain>
    </source>
</reference>
<dbReference type="Gene3D" id="3.30.559.10">
    <property type="entry name" value="Chloramphenicol acetyltransferase-like domain"/>
    <property type="match status" value="1"/>
</dbReference>
<accession>A0ABR6EVV8</accession>
<sequence>MTQILDLNTWSRKDHFHFFSQFEEPFFGVTIHIDCTIAYASAKAKGISFFLHYLHKSLQAANDIPSFRYRIVEDQVWIFDQVNASPTIDRPDGSFGFSFMDYHEDFSEFKIIAEKEMETVRKGTSLFPASSGDCVIHYSALPWIDFTSMSHARSFTFADSNPKISFGKMTESEGKRTMPVSIHVHHALMDGYHVGQFIERFQELLNEA</sequence>
<keyword evidence="2" id="KW-1185">Reference proteome</keyword>
<protein>
    <submittedName>
        <fullName evidence="1">Chloramphenicol acetyltransferase</fullName>
    </submittedName>
</protein>
<dbReference type="RefSeq" id="WP_182956813.1">
    <property type="nucleotide sequence ID" value="NZ_WNXC01000003.1"/>
</dbReference>
<dbReference type="Proteomes" id="UP000636110">
    <property type="component" value="Unassembled WGS sequence"/>
</dbReference>
<dbReference type="Pfam" id="PF00302">
    <property type="entry name" value="CAT"/>
    <property type="match status" value="1"/>
</dbReference>
<evidence type="ECO:0000313" key="2">
    <source>
        <dbReference type="Proteomes" id="UP000636110"/>
    </source>
</evidence>
<dbReference type="EMBL" id="WNXC01000003">
    <property type="protein sequence ID" value="MBB2149347.1"/>
    <property type="molecule type" value="Genomic_DNA"/>
</dbReference>
<proteinExistence type="predicted"/>